<feature type="region of interest" description="Disordered" evidence="4">
    <location>
        <begin position="227"/>
        <end position="250"/>
    </location>
</feature>
<dbReference type="InterPro" id="IPR008920">
    <property type="entry name" value="TF_FadR/GntR_C"/>
</dbReference>
<keyword evidence="2" id="KW-0238">DNA-binding</keyword>
<reference evidence="5 6" key="1">
    <citation type="submission" date="2024-03" db="EMBL/GenBank/DDBJ databases">
        <title>Whole genomes of four grape xylem sap localized bacterial endophytes.</title>
        <authorList>
            <person name="Kumar G."/>
            <person name="Savka M.A."/>
        </authorList>
    </citation>
    <scope>NUCLEOTIDE SEQUENCE [LARGE SCALE GENOMIC DNA]</scope>
    <source>
        <strain evidence="5 6">RIT_GXS8</strain>
    </source>
</reference>
<sequence>MTAVARFDGGWTPQLDQAYRDVLGAVRDGSLGQDVTHDELALSGRFGLDPVVLHAVLERLSDVGIAVLDDHAAVRFRSLSPAAWVDNGWLLVGLVEGVMRSAVPVLTAADLVEQGRVAEALRRSAHLRTPELDQAFWASITFWIDRTPNVSLGRLAARAVERARFGVTPTIPFRSTEVDTWAAAAEQAVRYPGVRSAERAAHVLARLWGEHVDAAVAAFGGASDDASSASSASASASTAPSAPSAPADSPSWAVWTPDDLWWDLLAMVRDGTLERDRTYRASAIAARLRQSVRRLVPMVRRLELLGLVETRPDDPEGIRITRPDLQHWTDSLQLASTLVEACARWSVPTLDDAGRAELHGVIDRLRRQGRIRDYGYTMSVVELSRLLADHTPNPWLAGSLRFALSRLAFVFDEVPPFRRWDIEDVLTQLEDAIDRGDPDRAADAAHALNVHYDAHIVDVVARLSGTES</sequence>
<evidence type="ECO:0000256" key="2">
    <source>
        <dbReference type="ARBA" id="ARBA00023125"/>
    </source>
</evidence>
<evidence type="ECO:0000256" key="1">
    <source>
        <dbReference type="ARBA" id="ARBA00023015"/>
    </source>
</evidence>
<dbReference type="PANTHER" id="PTHR43537:SF51">
    <property type="entry name" value="HTH-TYPE TRANSCRIPTIONAL REGULATOR LGOR-RELATED"/>
    <property type="match status" value="1"/>
</dbReference>
<name>A0ABU8Y5C2_9MICO</name>
<dbReference type="Proteomes" id="UP001370299">
    <property type="component" value="Unassembled WGS sequence"/>
</dbReference>
<dbReference type="PANTHER" id="PTHR43537">
    <property type="entry name" value="TRANSCRIPTIONAL REGULATOR, GNTR FAMILY"/>
    <property type="match status" value="1"/>
</dbReference>
<evidence type="ECO:0000313" key="6">
    <source>
        <dbReference type="Proteomes" id="UP001370299"/>
    </source>
</evidence>
<keyword evidence="6" id="KW-1185">Reference proteome</keyword>
<dbReference type="RefSeq" id="WP_340195700.1">
    <property type="nucleotide sequence ID" value="NZ_JBBKAP010000006.1"/>
</dbReference>
<gene>
    <name evidence="5" type="ORF">WMN62_00925</name>
</gene>
<evidence type="ECO:0000256" key="4">
    <source>
        <dbReference type="SAM" id="MobiDB-lite"/>
    </source>
</evidence>
<dbReference type="Gene3D" id="1.20.120.530">
    <property type="entry name" value="GntR ligand-binding domain-like"/>
    <property type="match status" value="1"/>
</dbReference>
<organism evidence="5 6">
    <name type="scientific">Curtobacterium citreum</name>
    <dbReference type="NCBI Taxonomy" id="2036"/>
    <lineage>
        <taxon>Bacteria</taxon>
        <taxon>Bacillati</taxon>
        <taxon>Actinomycetota</taxon>
        <taxon>Actinomycetes</taxon>
        <taxon>Micrococcales</taxon>
        <taxon>Microbacteriaceae</taxon>
        <taxon>Curtobacterium</taxon>
    </lineage>
</organism>
<keyword evidence="1" id="KW-0805">Transcription regulation</keyword>
<proteinExistence type="predicted"/>
<evidence type="ECO:0000256" key="3">
    <source>
        <dbReference type="ARBA" id="ARBA00023163"/>
    </source>
</evidence>
<evidence type="ECO:0000313" key="5">
    <source>
        <dbReference type="EMBL" id="MEK0170025.1"/>
    </source>
</evidence>
<protein>
    <submittedName>
        <fullName evidence="5">FCD domain-containing protein</fullName>
    </submittedName>
</protein>
<keyword evidence="3" id="KW-0804">Transcription</keyword>
<comment type="caution">
    <text evidence="5">The sequence shown here is derived from an EMBL/GenBank/DDBJ whole genome shotgun (WGS) entry which is preliminary data.</text>
</comment>
<accession>A0ABU8Y5C2</accession>
<dbReference type="EMBL" id="JBBLYY010000005">
    <property type="protein sequence ID" value="MEK0170025.1"/>
    <property type="molecule type" value="Genomic_DNA"/>
</dbReference>